<evidence type="ECO:0000256" key="9">
    <source>
        <dbReference type="ARBA" id="ARBA00023098"/>
    </source>
</evidence>
<keyword evidence="7" id="KW-0378">Hydrolase</keyword>
<dbReference type="SUPFAM" id="SSF53474">
    <property type="entry name" value="alpha/beta-Hydrolases"/>
    <property type="match status" value="1"/>
</dbReference>
<comment type="subcellular location">
    <subcellularLocation>
        <location evidence="2">Secreted</location>
    </subcellularLocation>
</comment>
<evidence type="ECO:0000256" key="5">
    <source>
        <dbReference type="ARBA" id="ARBA00022525"/>
    </source>
</evidence>
<keyword evidence="11" id="KW-0472">Membrane</keyword>
<evidence type="ECO:0000256" key="8">
    <source>
        <dbReference type="ARBA" id="ARBA00022963"/>
    </source>
</evidence>
<dbReference type="Proteomes" id="UP000285567">
    <property type="component" value="Unassembled WGS sequence"/>
</dbReference>
<dbReference type="PANTHER" id="PTHR34043:SF3">
    <property type="entry name" value="ALPHA_BETA-HYDROLASES SUPERFAMILY PROTEIN"/>
    <property type="match status" value="1"/>
</dbReference>
<evidence type="ECO:0000313" key="14">
    <source>
        <dbReference type="EMBL" id="RIN11761.1"/>
    </source>
</evidence>
<dbReference type="EC" id="3.1.1.3" evidence="4"/>
<keyword evidence="8" id="KW-0442">Lipid degradation</keyword>
<keyword evidence="6" id="KW-0732">Signal</keyword>
<accession>A0A418IQ89</accession>
<keyword evidence="5" id="KW-0964">Secreted</keyword>
<keyword evidence="15" id="KW-1185">Reference proteome</keyword>
<comment type="similarity">
    <text evidence="3">Belongs to the AB hydrolase superfamily. Lipase family.</text>
</comment>
<evidence type="ECO:0000256" key="4">
    <source>
        <dbReference type="ARBA" id="ARBA00013279"/>
    </source>
</evidence>
<name>A0A418IQ89_STAXY</name>
<dbReference type="Pfam" id="PF04650">
    <property type="entry name" value="YSIRK_signal"/>
    <property type="match status" value="1"/>
</dbReference>
<feature type="transmembrane region" description="Helical" evidence="11">
    <location>
        <begin position="21"/>
        <end position="40"/>
    </location>
</feature>
<dbReference type="NCBIfam" id="NF047351">
    <property type="entry name" value="lipase_YSIRK_Sa"/>
    <property type="match status" value="1"/>
</dbReference>
<evidence type="ECO:0000313" key="15">
    <source>
        <dbReference type="Proteomes" id="UP000285567"/>
    </source>
</evidence>
<dbReference type="InterPro" id="IPR056304">
    <property type="entry name" value="Lip-like_C"/>
</dbReference>
<organism evidence="14 15">
    <name type="scientific">Staphylococcus xylosus</name>
    <dbReference type="NCBI Taxonomy" id="1288"/>
    <lineage>
        <taxon>Bacteria</taxon>
        <taxon>Bacillati</taxon>
        <taxon>Bacillota</taxon>
        <taxon>Bacilli</taxon>
        <taxon>Bacillales</taxon>
        <taxon>Staphylococcaceae</taxon>
        <taxon>Staphylococcus</taxon>
    </lineage>
</organism>
<dbReference type="NCBIfam" id="TIGR01168">
    <property type="entry name" value="YSIRK_signal"/>
    <property type="match status" value="1"/>
</dbReference>
<evidence type="ECO:0000256" key="1">
    <source>
        <dbReference type="ARBA" id="ARBA00001024"/>
    </source>
</evidence>
<keyword evidence="9" id="KW-0443">Lipid metabolism</keyword>
<evidence type="ECO:0000256" key="3">
    <source>
        <dbReference type="ARBA" id="ARBA00010701"/>
    </source>
</evidence>
<feature type="compositionally biased region" description="Basic and acidic residues" evidence="10">
    <location>
        <begin position="149"/>
        <end position="279"/>
    </location>
</feature>
<feature type="compositionally biased region" description="Low complexity" evidence="10">
    <location>
        <begin position="85"/>
        <end position="102"/>
    </location>
</feature>
<dbReference type="GO" id="GO:0004806">
    <property type="term" value="F:triacylglycerol lipase activity"/>
    <property type="evidence" value="ECO:0007669"/>
    <property type="project" value="UniProtKB-EC"/>
</dbReference>
<dbReference type="RefSeq" id="WP_119603744.1">
    <property type="nucleotide sequence ID" value="NZ_QXUL01000015.1"/>
</dbReference>
<comment type="caution">
    <text evidence="14">The sequence shown here is derived from an EMBL/GenBank/DDBJ whole genome shotgun (WGS) entry which is preliminary data.</text>
</comment>
<dbReference type="GO" id="GO:0005576">
    <property type="term" value="C:extracellular region"/>
    <property type="evidence" value="ECO:0007669"/>
    <property type="project" value="UniProtKB-SubCell"/>
</dbReference>
<evidence type="ECO:0000256" key="11">
    <source>
        <dbReference type="SAM" id="Phobius"/>
    </source>
</evidence>
<feature type="domain" description="YSIRK Gram-positive signal peptide" evidence="12">
    <location>
        <begin position="14"/>
        <end position="35"/>
    </location>
</feature>
<dbReference type="InterPro" id="IPR005877">
    <property type="entry name" value="YSIRK_signal_dom"/>
</dbReference>
<dbReference type="OrthoDB" id="2004167at2"/>
<feature type="compositionally biased region" description="Basic and acidic residues" evidence="10">
    <location>
        <begin position="305"/>
        <end position="323"/>
    </location>
</feature>
<dbReference type="PANTHER" id="PTHR34043">
    <property type="entry name" value="ALPHA/BETA-HYDROLASES SUPERFAMILY PROTEIN"/>
    <property type="match status" value="1"/>
</dbReference>
<keyword evidence="11" id="KW-0812">Transmembrane</keyword>
<evidence type="ECO:0000256" key="7">
    <source>
        <dbReference type="ARBA" id="ARBA00022801"/>
    </source>
</evidence>
<dbReference type="AlphaFoldDB" id="A0A418IQ89"/>
<feature type="region of interest" description="Disordered" evidence="10">
    <location>
        <begin position="64"/>
        <end position="333"/>
    </location>
</feature>
<gene>
    <name evidence="14" type="ORF">BU097_04090</name>
</gene>
<reference evidence="14 15" key="1">
    <citation type="journal article" date="2016" name="Front. Microbiol.">
        <title>Comprehensive Phylogenetic Analysis of Bovine Non-aureus Staphylococci Species Based on Whole-Genome Sequencing.</title>
        <authorList>
            <person name="Naushad S."/>
            <person name="Barkema H.W."/>
            <person name="Luby C."/>
            <person name="Condas L.A."/>
            <person name="Nobrega D.B."/>
            <person name="Carson D.A."/>
            <person name="De Buck J."/>
        </authorList>
    </citation>
    <scope>NUCLEOTIDE SEQUENCE [LARGE SCALE GENOMIC DNA]</scope>
    <source>
        <strain evidence="14 15">SNUC 102</strain>
    </source>
</reference>
<evidence type="ECO:0000259" key="12">
    <source>
        <dbReference type="Pfam" id="PF04650"/>
    </source>
</evidence>
<feature type="compositionally biased region" description="Polar residues" evidence="10">
    <location>
        <begin position="64"/>
        <end position="84"/>
    </location>
</feature>
<dbReference type="Pfam" id="PF24708">
    <property type="entry name" value="Lip_C"/>
    <property type="match status" value="1"/>
</dbReference>
<evidence type="ECO:0000259" key="13">
    <source>
        <dbReference type="Pfam" id="PF24708"/>
    </source>
</evidence>
<dbReference type="GO" id="GO:0016042">
    <property type="term" value="P:lipid catabolic process"/>
    <property type="evidence" value="ECO:0007669"/>
    <property type="project" value="UniProtKB-KW"/>
</dbReference>
<feature type="domain" description="Lipase-like C-terminal" evidence="13">
    <location>
        <begin position="357"/>
        <end position="734"/>
    </location>
</feature>
<comment type="catalytic activity">
    <reaction evidence="1">
        <text>a triacylglycerol + H2O = a diacylglycerol + a fatty acid + H(+)</text>
        <dbReference type="Rhea" id="RHEA:12044"/>
        <dbReference type="ChEBI" id="CHEBI:15377"/>
        <dbReference type="ChEBI" id="CHEBI:15378"/>
        <dbReference type="ChEBI" id="CHEBI:17855"/>
        <dbReference type="ChEBI" id="CHEBI:18035"/>
        <dbReference type="ChEBI" id="CHEBI:28868"/>
        <dbReference type="EC" id="3.1.1.3"/>
    </reaction>
</comment>
<evidence type="ECO:0000256" key="6">
    <source>
        <dbReference type="ARBA" id="ARBA00022729"/>
    </source>
</evidence>
<keyword evidence="11" id="KW-1133">Transmembrane helix</keyword>
<sequence length="741" mass="83241">MKRNEKQSTKTEVQRFSIRKYSVGTVSVLAATFFIASGHISEASELNHAQESNNEKNITTINYDKDNTLNSNQDKQASSENNFKLESSNASEELSQQSSEISPTSHNDLVKQKAPTIQEAPTEKENTTIEKNNSVNQNIDQIQLTDVDNENKIAEVEKEEEAPNKAEVEKEEETPNKAEVEKEEETPNKAEVEKEEEAPNKAEVEKEEETPNKAEVEKEEAPNKAEVEKAEEAPNKAEVEKAEEAPNKAEIEKEEAPNKAEVEKAEEAPNKAEIEKEETQTDTENSNEQKIKNLKTKNGFNPNKNEVKQESKNDPTKIKDFEANKQATTRNRSKVQQAEVESLLKTAKKAEQGVHVNKYPIILVHGFLGLMDGNKPDLYPNYWGGKKYKVKEALEKAGYEVYEASISAVGSNYGRAVELYHYIKGGQVDYGAAHAAKYGHNRYGKTYEGVMPNWKPGQKVHLIGHSMGGQTIRLLEQFLRFGNPEEIKYHEQHGGTISPLFQGQKDNMISSITTLATPHKGSQASDKLANKNFIKNILNDIAKLGNNKNSKIDFGLSQWDFEQQPNETYIEYVNRLKDSPIWNTEDVATRDLTTFGAEDLNLNTSVNPNIVYTSFAGQATHKNSLGHHRPNRGLFGLMDLTSKLIGKDSREDWQENDGVVAVTSALSPTGQPAKKVQDLTQATEKGVWQVMPIKKDWDHVDFIGLDNLDRKRTGQELEEFYTGIIDHLMRVEAREEQAVAV</sequence>
<dbReference type="EMBL" id="QXUL01000015">
    <property type="protein sequence ID" value="RIN11761.1"/>
    <property type="molecule type" value="Genomic_DNA"/>
</dbReference>
<evidence type="ECO:0000256" key="2">
    <source>
        <dbReference type="ARBA" id="ARBA00004613"/>
    </source>
</evidence>
<proteinExistence type="inferred from homology"/>
<dbReference type="InterPro" id="IPR029058">
    <property type="entry name" value="AB_hydrolase_fold"/>
</dbReference>
<evidence type="ECO:0000256" key="10">
    <source>
        <dbReference type="SAM" id="MobiDB-lite"/>
    </source>
</evidence>
<feature type="compositionally biased region" description="Polar residues" evidence="10">
    <location>
        <begin position="129"/>
        <end position="146"/>
    </location>
</feature>
<protein>
    <recommendedName>
        <fullName evidence="4">triacylglycerol lipase</fullName>
        <ecNumber evidence="4">3.1.1.3</ecNumber>
    </recommendedName>
</protein>
<dbReference type="Gene3D" id="3.40.50.1820">
    <property type="entry name" value="alpha/beta hydrolase"/>
    <property type="match status" value="1"/>
</dbReference>